<accession>A0A926VES3</accession>
<evidence type="ECO:0000313" key="2">
    <source>
        <dbReference type="Proteomes" id="UP000641646"/>
    </source>
</evidence>
<dbReference type="RefSeq" id="WP_190464688.1">
    <property type="nucleotide sequence ID" value="NZ_JACJPW010000027.1"/>
</dbReference>
<dbReference type="EMBL" id="JACJPW010000027">
    <property type="protein sequence ID" value="MBD2181878.1"/>
    <property type="molecule type" value="Genomic_DNA"/>
</dbReference>
<gene>
    <name evidence="1" type="ORF">H6G03_12295</name>
</gene>
<reference evidence="1" key="1">
    <citation type="journal article" date="2015" name="ISME J.">
        <title>Draft Genome Sequence of Streptomyces incarnatus NRRL8089, which Produces the Nucleoside Antibiotic Sinefungin.</title>
        <authorList>
            <person name="Oshima K."/>
            <person name="Hattori M."/>
            <person name="Shimizu H."/>
            <person name="Fukuda K."/>
            <person name="Nemoto M."/>
            <person name="Inagaki K."/>
            <person name="Tamura T."/>
        </authorList>
    </citation>
    <scope>NUCLEOTIDE SEQUENCE</scope>
    <source>
        <strain evidence="1">FACHB-1375</strain>
    </source>
</reference>
<evidence type="ECO:0000313" key="1">
    <source>
        <dbReference type="EMBL" id="MBD2181878.1"/>
    </source>
</evidence>
<protein>
    <recommendedName>
        <fullName evidence="3">Mobilization protein</fullName>
    </recommendedName>
</protein>
<organism evidence="1 2">
    <name type="scientific">Aerosakkonema funiforme FACHB-1375</name>
    <dbReference type="NCBI Taxonomy" id="2949571"/>
    <lineage>
        <taxon>Bacteria</taxon>
        <taxon>Bacillati</taxon>
        <taxon>Cyanobacteriota</taxon>
        <taxon>Cyanophyceae</taxon>
        <taxon>Oscillatoriophycideae</taxon>
        <taxon>Aerosakkonematales</taxon>
        <taxon>Aerosakkonemataceae</taxon>
        <taxon>Aerosakkonema</taxon>
    </lineage>
</organism>
<keyword evidence="2" id="KW-1185">Reference proteome</keyword>
<proteinExistence type="predicted"/>
<reference evidence="1" key="2">
    <citation type="submission" date="2020-08" db="EMBL/GenBank/DDBJ databases">
        <authorList>
            <person name="Chen M."/>
            <person name="Teng W."/>
            <person name="Zhao L."/>
            <person name="Hu C."/>
            <person name="Zhou Y."/>
            <person name="Han B."/>
            <person name="Song L."/>
            <person name="Shu W."/>
        </authorList>
    </citation>
    <scope>NUCLEOTIDE SEQUENCE</scope>
    <source>
        <strain evidence="1">FACHB-1375</strain>
    </source>
</reference>
<dbReference type="InterPro" id="IPR053842">
    <property type="entry name" value="NikA-like"/>
</dbReference>
<dbReference type="Proteomes" id="UP000641646">
    <property type="component" value="Unassembled WGS sequence"/>
</dbReference>
<name>A0A926VES3_9CYAN</name>
<dbReference type="Pfam" id="PF21983">
    <property type="entry name" value="NikA-like"/>
    <property type="match status" value="1"/>
</dbReference>
<comment type="caution">
    <text evidence="1">The sequence shown here is derived from an EMBL/GenBank/DDBJ whole genome shotgun (WGS) entry which is preliminary data.</text>
</comment>
<sequence length="119" mass="13529">MQAKKRTEYIALLLTQEEKLTWQHKADSHNMTLSAYIRHCVERRTSSTPIPEINRLTYHQLTKIALSLSHALAMMKAAKSNGQNLPSLDEIMRTTADTRKVVREVQSQLLGLTPSEEAL</sequence>
<dbReference type="AlphaFoldDB" id="A0A926VES3"/>
<evidence type="ECO:0008006" key="3">
    <source>
        <dbReference type="Google" id="ProtNLM"/>
    </source>
</evidence>